<protein>
    <submittedName>
        <fullName evidence="1">Uncharacterized protein</fullName>
    </submittedName>
</protein>
<dbReference type="GeneID" id="89565089"/>
<gene>
    <name evidence="1" type="ORF">IBLFYP30_02239</name>
</gene>
<name>A0A6N3DH64_9FIRM</name>
<reference evidence="1" key="1">
    <citation type="submission" date="2019-11" db="EMBL/GenBank/DDBJ databases">
        <authorList>
            <person name="Feng L."/>
        </authorList>
    </citation>
    <scope>NUCLEOTIDE SEQUENCE</scope>
    <source>
        <strain evidence="1">IbartlettiiLFYP30</strain>
    </source>
</reference>
<sequence>MDFNQYLGKTVRVELDEGKAISGVCSKVTEAAKSPVHENTISITIMDTMDIDILESEIKKIDLFTF</sequence>
<evidence type="ECO:0000313" key="1">
    <source>
        <dbReference type="EMBL" id="VYU28270.1"/>
    </source>
</evidence>
<proteinExistence type="predicted"/>
<dbReference type="EMBL" id="CACRUE010000033">
    <property type="protein sequence ID" value="VYU28270.1"/>
    <property type="molecule type" value="Genomic_DNA"/>
</dbReference>
<dbReference type="AlphaFoldDB" id="A0A6N3DH64"/>
<accession>A0A6N3DH64</accession>
<dbReference type="RefSeq" id="WP_007286976.1">
    <property type="nucleotide sequence ID" value="NZ_CACRUE010000033.1"/>
</dbReference>
<organism evidence="1">
    <name type="scientific">Intestinibacter bartlettii</name>
    <dbReference type="NCBI Taxonomy" id="261299"/>
    <lineage>
        <taxon>Bacteria</taxon>
        <taxon>Bacillati</taxon>
        <taxon>Bacillota</taxon>
        <taxon>Clostridia</taxon>
        <taxon>Peptostreptococcales</taxon>
        <taxon>Peptostreptococcaceae</taxon>
        <taxon>Intestinibacter</taxon>
    </lineage>
</organism>